<dbReference type="EMBL" id="VFOQ01000001">
    <property type="protein sequence ID" value="TQL61613.1"/>
    <property type="molecule type" value="Genomic_DNA"/>
</dbReference>
<name>A0A542ZMP1_9MICO</name>
<dbReference type="OrthoDB" id="3460188at2"/>
<proteinExistence type="predicted"/>
<dbReference type="InterPro" id="IPR005693">
    <property type="entry name" value="Mce"/>
</dbReference>
<dbReference type="Proteomes" id="UP000319514">
    <property type="component" value="Unassembled WGS sequence"/>
</dbReference>
<dbReference type="GO" id="GO:0051701">
    <property type="term" value="P:biological process involved in interaction with host"/>
    <property type="evidence" value="ECO:0007669"/>
    <property type="project" value="TreeGrafter"/>
</dbReference>
<evidence type="ECO:0000259" key="2">
    <source>
        <dbReference type="Pfam" id="PF02470"/>
    </source>
</evidence>
<evidence type="ECO:0000313" key="5">
    <source>
        <dbReference type="Proteomes" id="UP000319514"/>
    </source>
</evidence>
<dbReference type="RefSeq" id="WP_141789367.1">
    <property type="nucleotide sequence ID" value="NZ_VFOQ01000001.1"/>
</dbReference>
<dbReference type="AlphaFoldDB" id="A0A542ZMP1"/>
<feature type="domain" description="Mammalian cell entry C-terminal" evidence="3">
    <location>
        <begin position="117"/>
        <end position="334"/>
    </location>
</feature>
<feature type="region of interest" description="Disordered" evidence="1">
    <location>
        <begin position="321"/>
        <end position="372"/>
    </location>
</feature>
<evidence type="ECO:0000256" key="1">
    <source>
        <dbReference type="SAM" id="MobiDB-lite"/>
    </source>
</evidence>
<dbReference type="InterPro" id="IPR024516">
    <property type="entry name" value="Mce_C"/>
</dbReference>
<accession>A0A542ZMP1</accession>
<dbReference type="Pfam" id="PF02470">
    <property type="entry name" value="MlaD"/>
    <property type="match status" value="1"/>
</dbReference>
<dbReference type="GO" id="GO:0005576">
    <property type="term" value="C:extracellular region"/>
    <property type="evidence" value="ECO:0007669"/>
    <property type="project" value="TreeGrafter"/>
</dbReference>
<sequence>MSRLSNHTYGAAFLAVLVVLVGLSVASFQKRFTPVVMVNLLTDRIGNQLQASSDVKIRGLIVGEVRDITTTGQGARIQLALQPDQVNQIPANVGARLLPKTLFGERYVDLVPPADASAQHIQAGDTIGQDRTKVAIELEQVFDNLLPLLRTVKPEKLSATLNALASALDGRGQQLGDNLVMADSYFKQINPKMPTIQADISGLADMASTYADAAPDLMRMLKSLITTNTTIVEKKDALAGFLAGTAGFANTATGFLNANGDRIIQVGTVQRPTLRTFARYSPIYPCFAQGLSHWVPNINQAFSNHTFHITLEVTKPRAAYQPGEEPAWNDNRGPGCLGLPNPHQSQANPRPGTKFDDGTSGAGNSAQSAFPDGAATDLPSYFTSTQGAGIANADSGLAGTVAEQQVISALLDPEQQGRPSAITALLAGPLLRGTVVSQQ</sequence>
<dbReference type="PANTHER" id="PTHR33371">
    <property type="entry name" value="INTERMEMBRANE PHOSPHOLIPID TRANSPORT SYSTEM BINDING PROTEIN MLAD-RELATED"/>
    <property type="match status" value="1"/>
</dbReference>
<protein>
    <submittedName>
        <fullName evidence="4">Virulence factor Mce-like protein</fullName>
    </submittedName>
</protein>
<gene>
    <name evidence="4" type="ORF">FB474_3024</name>
</gene>
<organism evidence="4 5">
    <name type="scientific">Oryzihumus leptocrescens</name>
    <dbReference type="NCBI Taxonomy" id="297536"/>
    <lineage>
        <taxon>Bacteria</taxon>
        <taxon>Bacillati</taxon>
        <taxon>Actinomycetota</taxon>
        <taxon>Actinomycetes</taxon>
        <taxon>Micrococcales</taxon>
        <taxon>Intrasporangiaceae</taxon>
        <taxon>Oryzihumus</taxon>
    </lineage>
</organism>
<dbReference type="NCBIfam" id="TIGR00996">
    <property type="entry name" value="Mtu_fam_mce"/>
    <property type="match status" value="1"/>
</dbReference>
<dbReference type="PANTHER" id="PTHR33371:SF19">
    <property type="entry name" value="MCE-FAMILY PROTEIN MCE4A"/>
    <property type="match status" value="1"/>
</dbReference>
<dbReference type="InterPro" id="IPR052336">
    <property type="entry name" value="MlaD_Phospholipid_Transporter"/>
</dbReference>
<keyword evidence="5" id="KW-1185">Reference proteome</keyword>
<evidence type="ECO:0000313" key="4">
    <source>
        <dbReference type="EMBL" id="TQL61613.1"/>
    </source>
</evidence>
<dbReference type="InterPro" id="IPR003399">
    <property type="entry name" value="Mce/MlaD"/>
</dbReference>
<evidence type="ECO:0000259" key="3">
    <source>
        <dbReference type="Pfam" id="PF11887"/>
    </source>
</evidence>
<comment type="caution">
    <text evidence="4">The sequence shown here is derived from an EMBL/GenBank/DDBJ whole genome shotgun (WGS) entry which is preliminary data.</text>
</comment>
<feature type="domain" description="Mce/MlaD" evidence="2">
    <location>
        <begin position="38"/>
        <end position="113"/>
    </location>
</feature>
<dbReference type="Pfam" id="PF11887">
    <property type="entry name" value="Mce4_CUP1"/>
    <property type="match status" value="1"/>
</dbReference>
<reference evidence="4 5" key="1">
    <citation type="submission" date="2019-06" db="EMBL/GenBank/DDBJ databases">
        <title>Sequencing the genomes of 1000 actinobacteria strains.</title>
        <authorList>
            <person name="Klenk H.-P."/>
        </authorList>
    </citation>
    <scope>NUCLEOTIDE SEQUENCE [LARGE SCALE GENOMIC DNA]</scope>
    <source>
        <strain evidence="4 5">DSM 18082</strain>
    </source>
</reference>